<gene>
    <name evidence="1" type="ORF">F0145_18670</name>
</gene>
<dbReference type="EMBL" id="VWSF01000017">
    <property type="protein sequence ID" value="KAA5542475.1"/>
    <property type="molecule type" value="Genomic_DNA"/>
</dbReference>
<name>A0A5M6DBF4_9BACT</name>
<accession>A0A5M6DBF4</accession>
<dbReference type="Proteomes" id="UP000323426">
    <property type="component" value="Unassembled WGS sequence"/>
</dbReference>
<evidence type="ECO:0000313" key="2">
    <source>
        <dbReference type="Proteomes" id="UP000323426"/>
    </source>
</evidence>
<sequence length="91" mass="10513">MDDTVYKPIAETFYATLEDLAARRKYCKVQYFTPIHEFITARAVVTGIVQEAGEEYLTLATGEQIRLDRLYNVDDNFAPGFENYHEFSCDC</sequence>
<evidence type="ECO:0000313" key="1">
    <source>
        <dbReference type="EMBL" id="KAA5542475.1"/>
    </source>
</evidence>
<dbReference type="RefSeq" id="WP_150090773.1">
    <property type="nucleotide sequence ID" value="NZ_VWSF01000017.1"/>
</dbReference>
<organism evidence="1 2">
    <name type="scientific">Adhaeribacter rhizoryzae</name>
    <dbReference type="NCBI Taxonomy" id="2607907"/>
    <lineage>
        <taxon>Bacteria</taxon>
        <taxon>Pseudomonadati</taxon>
        <taxon>Bacteroidota</taxon>
        <taxon>Cytophagia</taxon>
        <taxon>Cytophagales</taxon>
        <taxon>Hymenobacteraceae</taxon>
        <taxon>Adhaeribacter</taxon>
    </lineage>
</organism>
<dbReference type="AlphaFoldDB" id="A0A5M6DBF4"/>
<keyword evidence="2" id="KW-1185">Reference proteome</keyword>
<reference evidence="1 2" key="1">
    <citation type="submission" date="2019-09" db="EMBL/GenBank/DDBJ databases">
        <title>Genome sequence and assembly of Adhaeribacter sp.</title>
        <authorList>
            <person name="Chhetri G."/>
        </authorList>
    </citation>
    <scope>NUCLEOTIDE SEQUENCE [LARGE SCALE GENOMIC DNA]</scope>
    <source>
        <strain evidence="1 2">DK36</strain>
    </source>
</reference>
<protein>
    <submittedName>
        <fullName evidence="1">Uncharacterized protein</fullName>
    </submittedName>
</protein>
<comment type="caution">
    <text evidence="1">The sequence shown here is derived from an EMBL/GenBank/DDBJ whole genome shotgun (WGS) entry which is preliminary data.</text>
</comment>
<proteinExistence type="predicted"/>